<keyword evidence="2" id="KW-1185">Reference proteome</keyword>
<dbReference type="Proteomes" id="UP001303946">
    <property type="component" value="Chromosome"/>
</dbReference>
<evidence type="ECO:0000313" key="2">
    <source>
        <dbReference type="Proteomes" id="UP001303946"/>
    </source>
</evidence>
<dbReference type="EMBL" id="CP136336">
    <property type="protein sequence ID" value="WOB09909.1"/>
    <property type="molecule type" value="Genomic_DNA"/>
</dbReference>
<dbReference type="RefSeq" id="WP_316702782.1">
    <property type="nucleotide sequence ID" value="NZ_CP136336.1"/>
</dbReference>
<gene>
    <name evidence="1" type="ORF">RXV79_07530</name>
</gene>
<evidence type="ECO:0000313" key="1">
    <source>
        <dbReference type="EMBL" id="WOB09909.1"/>
    </source>
</evidence>
<protein>
    <submittedName>
        <fullName evidence="1">Uncharacterized protein</fullName>
    </submittedName>
</protein>
<organism evidence="1 2">
    <name type="scientific">Piscinibacter gummiphilus</name>
    <dbReference type="NCBI Taxonomy" id="946333"/>
    <lineage>
        <taxon>Bacteria</taxon>
        <taxon>Pseudomonadati</taxon>
        <taxon>Pseudomonadota</taxon>
        <taxon>Betaproteobacteria</taxon>
        <taxon>Burkholderiales</taxon>
        <taxon>Sphaerotilaceae</taxon>
        <taxon>Piscinibacter</taxon>
    </lineage>
</organism>
<proteinExistence type="predicted"/>
<sequence>MSAHTAAEMNAITFREGLLAPEPMPRFVALHALEEEIEHSQGSDAALASAAARFVERGIPYYNVQDPHYQAWVSKAVSYWEKLHGGAARAS</sequence>
<name>A0ABZ0CY73_9BURK</name>
<accession>A0ABZ0CY73</accession>
<reference evidence="1 2" key="1">
    <citation type="submission" date="2023-10" db="EMBL/GenBank/DDBJ databases">
        <title>Bacteria for the degradation of biodegradable plastic PBAT(Polybutylene adipate terephthalate).</title>
        <authorList>
            <person name="Weon H.-Y."/>
            <person name="Yeon J."/>
        </authorList>
    </citation>
    <scope>NUCLEOTIDE SEQUENCE [LARGE SCALE GENOMIC DNA]</scope>
    <source>
        <strain evidence="1 2">SBD 7-3</strain>
    </source>
</reference>